<dbReference type="EMBL" id="QGNW01000026">
    <property type="protein sequence ID" value="RVX12950.1"/>
    <property type="molecule type" value="Genomic_DNA"/>
</dbReference>
<keyword evidence="3" id="KW-0548">Nucleotidyltransferase</keyword>
<gene>
    <name evidence="3" type="primary">LIN1_153</name>
    <name evidence="3" type="ORF">CK203_009848</name>
</gene>
<dbReference type="GO" id="GO:0003964">
    <property type="term" value="F:RNA-directed DNA polymerase activity"/>
    <property type="evidence" value="ECO:0007669"/>
    <property type="project" value="UniProtKB-KW"/>
</dbReference>
<dbReference type="SUPFAM" id="SSF56219">
    <property type="entry name" value="DNase I-like"/>
    <property type="match status" value="1"/>
</dbReference>
<dbReference type="InterPro" id="IPR052343">
    <property type="entry name" value="Retrotransposon-Effector_Assoc"/>
</dbReference>
<dbReference type="CDD" id="cd01650">
    <property type="entry name" value="RT_nLTR_like"/>
    <property type="match status" value="1"/>
</dbReference>
<name>A0A438JVF0_VITVI</name>
<dbReference type="Gene3D" id="3.60.10.10">
    <property type="entry name" value="Endonuclease/exonuclease/phosphatase"/>
    <property type="match status" value="1"/>
</dbReference>
<reference evidence="3 4" key="1">
    <citation type="journal article" date="2018" name="PLoS Genet.">
        <title>Population sequencing reveals clonal diversity and ancestral inbreeding in the grapevine cultivar Chardonnay.</title>
        <authorList>
            <person name="Roach M.J."/>
            <person name="Johnson D.L."/>
            <person name="Bohlmann J."/>
            <person name="van Vuuren H.J."/>
            <person name="Jones S.J."/>
            <person name="Pretorius I.S."/>
            <person name="Schmidt S.A."/>
            <person name="Borneman A.R."/>
        </authorList>
    </citation>
    <scope>NUCLEOTIDE SEQUENCE [LARGE SCALE GENOMIC DNA]</scope>
    <source>
        <strain evidence="4">cv. Chardonnay</strain>
        <tissue evidence="3">Leaf</tissue>
    </source>
</reference>
<dbReference type="AlphaFoldDB" id="A0A438JVF0"/>
<keyword evidence="3" id="KW-0808">Transferase</keyword>
<dbReference type="PANTHER" id="PTHR46890">
    <property type="entry name" value="NON-LTR RETROLELEMENT REVERSE TRANSCRIPTASE-LIKE PROTEIN-RELATED"/>
    <property type="match status" value="1"/>
</dbReference>
<evidence type="ECO:0000259" key="1">
    <source>
        <dbReference type="Pfam" id="PF00078"/>
    </source>
</evidence>
<keyword evidence="3" id="KW-0695">RNA-directed DNA polymerase</keyword>
<dbReference type="InterPro" id="IPR043502">
    <property type="entry name" value="DNA/RNA_pol_sf"/>
</dbReference>
<protein>
    <submittedName>
        <fullName evidence="3">LINE-1 reverse transcriptase-like</fullName>
    </submittedName>
</protein>
<comment type="caution">
    <text evidence="3">The sequence shown here is derived from an EMBL/GenBank/DDBJ whole genome shotgun (WGS) entry which is preliminary data.</text>
</comment>
<dbReference type="InterPro" id="IPR036691">
    <property type="entry name" value="Endo/exonu/phosph_ase_sf"/>
</dbReference>
<feature type="domain" description="Reverse transcriptase" evidence="1">
    <location>
        <begin position="414"/>
        <end position="509"/>
    </location>
</feature>
<accession>A0A438JVF0</accession>
<evidence type="ECO:0000259" key="2">
    <source>
        <dbReference type="Pfam" id="PF03372"/>
    </source>
</evidence>
<organism evidence="3 4">
    <name type="scientific">Vitis vinifera</name>
    <name type="common">Grape</name>
    <dbReference type="NCBI Taxonomy" id="29760"/>
    <lineage>
        <taxon>Eukaryota</taxon>
        <taxon>Viridiplantae</taxon>
        <taxon>Streptophyta</taxon>
        <taxon>Embryophyta</taxon>
        <taxon>Tracheophyta</taxon>
        <taxon>Spermatophyta</taxon>
        <taxon>Magnoliopsida</taxon>
        <taxon>eudicotyledons</taxon>
        <taxon>Gunneridae</taxon>
        <taxon>Pentapetalae</taxon>
        <taxon>rosids</taxon>
        <taxon>Vitales</taxon>
        <taxon>Vitaceae</taxon>
        <taxon>Viteae</taxon>
        <taxon>Vitis</taxon>
    </lineage>
</organism>
<dbReference type="SUPFAM" id="SSF56672">
    <property type="entry name" value="DNA/RNA polymerases"/>
    <property type="match status" value="1"/>
</dbReference>
<dbReference type="Pfam" id="PF03372">
    <property type="entry name" value="Exo_endo_phos"/>
    <property type="match status" value="1"/>
</dbReference>
<evidence type="ECO:0000313" key="4">
    <source>
        <dbReference type="Proteomes" id="UP000288805"/>
    </source>
</evidence>
<feature type="domain" description="Endonuclease/exonuclease/phosphatase" evidence="2">
    <location>
        <begin position="6"/>
        <end position="156"/>
    </location>
</feature>
<dbReference type="Proteomes" id="UP000288805">
    <property type="component" value="Unassembled WGS sequence"/>
</dbReference>
<evidence type="ECO:0000313" key="3">
    <source>
        <dbReference type="EMBL" id="RVX12950.1"/>
    </source>
</evidence>
<sequence length="563" mass="64363">MKLRLLSWNVRGANDSSKRKVIKAMIRSQRVDLFCLQETKIQAMTQGLVRSLGIGRFLDWGILDAHGSAGGLLICWDKRTLEVIEMEVGNFSISCRERSNQRRLTSAMRRFAQVVDELELINLPLQGGVLTWSGGRNNQAWARLDRFLVTQNWLDHFNEVVQSRGLREVFGRLESNKNSTLQQVEFWDGMESERSLSEGETELKKEAKDSFKKWVLMEETHWRQLSRELWLKEGDRNIGFFHRMANAHRMNNSLDRIKINGVWMTEDQEGLHLNRLNSREAEVLEMPFIEEEIYAALMDMNGDKALGPDGFTIGFWQSSWELVKEEIMDLFREFYDQRSFAKSLNSTFLVLIPKKGGAKDLGDFRPISLLGSLYKILAKVLVNRLKKVLDKVVSGDQNAFVRGKQILDASLIANEGLRQGDPFSLYLFVLGMEVLSNLIRRAVDGGFLSGCRIQGRGEEEMIVSHLLFADDTIIFCEARKEQLSALSWILAWFEASSGLRINLDKSVLIPVDEVEEIEEMAMELGCKVGLLPTVYLGCPLFTWGCPLEPTTKLSLYGMGWKRE</sequence>
<dbReference type="Pfam" id="PF00078">
    <property type="entry name" value="RVT_1"/>
    <property type="match status" value="1"/>
</dbReference>
<dbReference type="InterPro" id="IPR000477">
    <property type="entry name" value="RT_dom"/>
</dbReference>
<proteinExistence type="predicted"/>
<dbReference type="PANTHER" id="PTHR46890:SF50">
    <property type="entry name" value="RNA-DIRECTED DNA POLYMERASE, EUKARYOTA, REVERSE TRANSCRIPTASE ZINC-BINDING DOMAIN PROTEIN-RELATED"/>
    <property type="match status" value="1"/>
</dbReference>
<dbReference type="InterPro" id="IPR005135">
    <property type="entry name" value="Endo/exonuclease/phosphatase"/>
</dbReference>